<evidence type="ECO:0000259" key="4">
    <source>
        <dbReference type="Pfam" id="PF00668"/>
    </source>
</evidence>
<evidence type="ECO:0008006" key="7">
    <source>
        <dbReference type="Google" id="ProtNLM"/>
    </source>
</evidence>
<feature type="non-terminal residue" evidence="5">
    <location>
        <position position="519"/>
    </location>
</feature>
<dbReference type="AlphaFoldDB" id="A0A4Z0KCQ3"/>
<comment type="caution">
    <text evidence="5">The sequence shown here is derived from an EMBL/GenBank/DDBJ whole genome shotgun (WGS) entry which is preliminary data.</text>
</comment>
<evidence type="ECO:0000313" key="6">
    <source>
        <dbReference type="Proteomes" id="UP000297736"/>
    </source>
</evidence>
<keyword evidence="1" id="KW-0596">Phosphopantetheine</keyword>
<dbReference type="Gene3D" id="3.30.559.30">
    <property type="entry name" value="Nonribosomal peptide synthetase, condensation domain"/>
    <property type="match status" value="1"/>
</dbReference>
<dbReference type="SUPFAM" id="SSF52777">
    <property type="entry name" value="CoA-dependent acyltransferases"/>
    <property type="match status" value="1"/>
</dbReference>
<dbReference type="RefSeq" id="WP_167854171.1">
    <property type="nucleotide sequence ID" value="NZ_RHFF01000062.1"/>
</dbReference>
<dbReference type="InterPro" id="IPR042099">
    <property type="entry name" value="ANL_N_sf"/>
</dbReference>
<dbReference type="PANTHER" id="PTHR44845">
    <property type="entry name" value="CARRIER DOMAIN-CONTAINING PROTEIN"/>
    <property type="match status" value="1"/>
</dbReference>
<dbReference type="InterPro" id="IPR020845">
    <property type="entry name" value="AMP-binding_CS"/>
</dbReference>
<dbReference type="Pfam" id="PF00501">
    <property type="entry name" value="AMP-binding"/>
    <property type="match status" value="1"/>
</dbReference>
<protein>
    <recommendedName>
        <fullName evidence="7">Amino acid adenylation domain-containing protein</fullName>
    </recommendedName>
</protein>
<dbReference type="SUPFAM" id="SSF56801">
    <property type="entry name" value="Acetyl-CoA synthetase-like"/>
    <property type="match status" value="1"/>
</dbReference>
<dbReference type="Proteomes" id="UP000297736">
    <property type="component" value="Unassembled WGS sequence"/>
</dbReference>
<evidence type="ECO:0000256" key="2">
    <source>
        <dbReference type="ARBA" id="ARBA00022553"/>
    </source>
</evidence>
<feature type="non-terminal residue" evidence="5">
    <location>
        <position position="1"/>
    </location>
</feature>
<dbReference type="PRINTS" id="PR00154">
    <property type="entry name" value="AMPBINDING"/>
</dbReference>
<accession>A0A4Z0KCQ3</accession>
<proteinExistence type="predicted"/>
<reference evidence="5 6" key="1">
    <citation type="submission" date="2018-10" db="EMBL/GenBank/DDBJ databases">
        <title>Brevibacterium genomes from Austrain hard cheese rinds.</title>
        <authorList>
            <person name="Anast J.M."/>
            <person name="Dzieciol M."/>
            <person name="Schultz D.L."/>
            <person name="Mann E."/>
            <person name="Wagner M."/>
            <person name="Schmitz-Esser S."/>
        </authorList>
    </citation>
    <scope>NUCLEOTIDE SEQUENCE [LARGE SCALE GENOMIC DNA]</scope>
    <source>
        <strain evidence="5 6">L261</strain>
    </source>
</reference>
<dbReference type="InterPro" id="IPR000873">
    <property type="entry name" value="AMP-dep_synth/lig_dom"/>
</dbReference>
<gene>
    <name evidence="5" type="ORF">EB834_20485</name>
</gene>
<organism evidence="5 6">
    <name type="scientific">Brevibacterium aurantiacum</name>
    <dbReference type="NCBI Taxonomy" id="273384"/>
    <lineage>
        <taxon>Bacteria</taxon>
        <taxon>Bacillati</taxon>
        <taxon>Actinomycetota</taxon>
        <taxon>Actinomycetes</taxon>
        <taxon>Micrococcales</taxon>
        <taxon>Brevibacteriaceae</taxon>
        <taxon>Brevibacterium</taxon>
    </lineage>
</organism>
<dbReference type="FunFam" id="3.40.50.980:FF:000001">
    <property type="entry name" value="Non-ribosomal peptide synthetase"/>
    <property type="match status" value="1"/>
</dbReference>
<feature type="domain" description="AMP-dependent synthetase/ligase" evidence="3">
    <location>
        <begin position="153"/>
        <end position="514"/>
    </location>
</feature>
<evidence type="ECO:0000259" key="3">
    <source>
        <dbReference type="Pfam" id="PF00501"/>
    </source>
</evidence>
<evidence type="ECO:0000313" key="5">
    <source>
        <dbReference type="EMBL" id="TGD36189.1"/>
    </source>
</evidence>
<name>A0A4Z0KCQ3_BREAU</name>
<feature type="domain" description="Condensation" evidence="4">
    <location>
        <begin position="4"/>
        <end position="131"/>
    </location>
</feature>
<dbReference type="Gene3D" id="3.40.50.12780">
    <property type="entry name" value="N-terminal domain of ligase-like"/>
    <property type="match status" value="1"/>
</dbReference>
<dbReference type="GO" id="GO:0003824">
    <property type="term" value="F:catalytic activity"/>
    <property type="evidence" value="ECO:0007669"/>
    <property type="project" value="InterPro"/>
</dbReference>
<evidence type="ECO:0000256" key="1">
    <source>
        <dbReference type="ARBA" id="ARBA00022450"/>
    </source>
</evidence>
<dbReference type="Pfam" id="PF00668">
    <property type="entry name" value="Condensation"/>
    <property type="match status" value="1"/>
</dbReference>
<dbReference type="InterPro" id="IPR020459">
    <property type="entry name" value="AMP-binding"/>
</dbReference>
<dbReference type="PROSITE" id="PS00455">
    <property type="entry name" value="AMP_BINDING"/>
    <property type="match status" value="1"/>
</dbReference>
<sequence length="519" mass="54777">VLGGFEHQAAPFEEITRVLGTERAEGRNPVFQIMLTHQVDNGEEPSVLTGCDTVESAGGELGAVKTDIDLYTNDAPDTVRGMLSYSTEVFDAATVDRFITVFNRVLNAFAADLTVSVADLDLLPHEELEHLDQWATGDDLVIPAGVTLDSLLRDQAAATPDAVAVVSDDGQELTYDAFDSRVNQLARLLTNRGVVVGGRVAVVLPRSVDLVTALTSAIRAGAAYVPIDPNYPSDRVGYILTDSHPHAIITDQVTADTHVAVLDQARAAGVDIVVIDDDVTRAELAALPDHPLTTRELSRPLTPADAAYVIYTSGTTGRPKGVTVRHEGVVNRLVWGRAELRLDEESVTVWKSGVGFVDASTELFTPLMAGSTVIVAGEEAASDPQLLAGLIARYRVSHLLTVPSLAGSLAEAAASGTGVLDSVRVWTSSGEALTRAQADAMYAVAPGAVIRNFYGSTEVVGDGTHTAVTSTGAITIGRPVANTTVRVLDSWLRPVPTGVIGELYLGGAQLADGYIGRHD</sequence>
<keyword evidence="2" id="KW-0597">Phosphoprotein</keyword>
<dbReference type="PANTHER" id="PTHR44845:SF6">
    <property type="entry name" value="BETA-ALANINE-ACTIVATING ENZYME"/>
    <property type="match status" value="1"/>
</dbReference>
<dbReference type="InterPro" id="IPR001242">
    <property type="entry name" value="Condensation_dom"/>
</dbReference>
<dbReference type="EMBL" id="RHFF01000062">
    <property type="protein sequence ID" value="TGD36189.1"/>
    <property type="molecule type" value="Genomic_DNA"/>
</dbReference>